<proteinExistence type="predicted"/>
<evidence type="ECO:0000313" key="1">
    <source>
        <dbReference type="EMBL" id="GGZ73731.1"/>
    </source>
</evidence>
<organism evidence="1 2">
    <name type="scientific">Streptomyces rubiginosohelvolus</name>
    <dbReference type="NCBI Taxonomy" id="67362"/>
    <lineage>
        <taxon>Bacteria</taxon>
        <taxon>Bacillati</taxon>
        <taxon>Actinomycetota</taxon>
        <taxon>Actinomycetes</taxon>
        <taxon>Kitasatosporales</taxon>
        <taxon>Streptomycetaceae</taxon>
        <taxon>Streptomyces</taxon>
    </lineage>
</organism>
<protein>
    <submittedName>
        <fullName evidence="1">Uncharacterized protein</fullName>
    </submittedName>
</protein>
<accession>A0ABQ3C8A4</accession>
<evidence type="ECO:0000313" key="2">
    <source>
        <dbReference type="Proteomes" id="UP000624183"/>
    </source>
</evidence>
<name>A0ABQ3C8A4_9ACTN</name>
<keyword evidence="2" id="KW-1185">Reference proteome</keyword>
<dbReference type="EMBL" id="BMUW01000014">
    <property type="protein sequence ID" value="GGZ73731.1"/>
    <property type="molecule type" value="Genomic_DNA"/>
</dbReference>
<gene>
    <name evidence="1" type="ORF">GCM10010328_55870</name>
</gene>
<sequence length="74" mass="7408">MAALVGGERQAGAARVVGGAEFAEGGGIDGAGLVSGHGSSLSPGAVRVRRKTDIALGARYVEGWPETPHIKSHT</sequence>
<dbReference type="Proteomes" id="UP000624183">
    <property type="component" value="Unassembled WGS sequence"/>
</dbReference>
<comment type="caution">
    <text evidence="1">The sequence shown here is derived from an EMBL/GenBank/DDBJ whole genome shotgun (WGS) entry which is preliminary data.</text>
</comment>
<reference evidence="2" key="1">
    <citation type="journal article" date="2019" name="Int. J. Syst. Evol. Microbiol.">
        <title>The Global Catalogue of Microorganisms (GCM) 10K type strain sequencing project: providing services to taxonomists for standard genome sequencing and annotation.</title>
        <authorList>
            <consortium name="The Broad Institute Genomics Platform"/>
            <consortium name="The Broad Institute Genome Sequencing Center for Infectious Disease"/>
            <person name="Wu L."/>
            <person name="Ma J."/>
        </authorList>
    </citation>
    <scope>NUCLEOTIDE SEQUENCE [LARGE SCALE GENOMIC DNA]</scope>
    <source>
        <strain evidence="2">JCM 4602</strain>
    </source>
</reference>